<dbReference type="GeneID" id="25734993"/>
<reference evidence="2 3" key="1">
    <citation type="journal article" date="2013" name="BMC Genomics">
        <title>Reconstruction of the lipid metabolism for the microalga Monoraphidium neglectum from its genome sequence reveals characteristics suitable for biofuel production.</title>
        <authorList>
            <person name="Bogen C."/>
            <person name="Al-Dilaimi A."/>
            <person name="Albersmeier A."/>
            <person name="Wichmann J."/>
            <person name="Grundmann M."/>
            <person name="Rupp O."/>
            <person name="Lauersen K.J."/>
            <person name="Blifernez-Klassen O."/>
            <person name="Kalinowski J."/>
            <person name="Goesmann A."/>
            <person name="Mussgnug J.H."/>
            <person name="Kruse O."/>
        </authorList>
    </citation>
    <scope>NUCLEOTIDE SEQUENCE [LARGE SCALE GENOMIC DNA]</scope>
    <source>
        <strain evidence="2 3">SAG 48.87</strain>
    </source>
</reference>
<dbReference type="Gene3D" id="3.30.1440.10">
    <property type="match status" value="1"/>
</dbReference>
<dbReference type="RefSeq" id="XP_013904857.1">
    <property type="nucleotide sequence ID" value="XM_014049403.1"/>
</dbReference>
<evidence type="ECO:0000313" key="2">
    <source>
        <dbReference type="EMBL" id="KIZ05838.1"/>
    </source>
</evidence>
<keyword evidence="3" id="KW-1185">Reference proteome</keyword>
<protein>
    <recommendedName>
        <fullName evidence="1">Large ribosomal subunit protein uL5 C-terminal domain-containing protein</fullName>
    </recommendedName>
</protein>
<dbReference type="Pfam" id="PF00673">
    <property type="entry name" value="Ribosomal_L5_C"/>
    <property type="match status" value="1"/>
</dbReference>
<dbReference type="AlphaFoldDB" id="A0A0D2K654"/>
<gene>
    <name evidence="2" type="ORF">MNEG_2115</name>
</gene>
<dbReference type="STRING" id="145388.A0A0D2K654"/>
<dbReference type="EMBL" id="KK100449">
    <property type="protein sequence ID" value="KIZ05838.1"/>
    <property type="molecule type" value="Genomic_DNA"/>
</dbReference>
<dbReference type="Proteomes" id="UP000054498">
    <property type="component" value="Unassembled WGS sequence"/>
</dbReference>
<dbReference type="OrthoDB" id="539541at2759"/>
<organism evidence="2 3">
    <name type="scientific">Monoraphidium neglectum</name>
    <dbReference type="NCBI Taxonomy" id="145388"/>
    <lineage>
        <taxon>Eukaryota</taxon>
        <taxon>Viridiplantae</taxon>
        <taxon>Chlorophyta</taxon>
        <taxon>core chlorophytes</taxon>
        <taxon>Chlorophyceae</taxon>
        <taxon>CS clade</taxon>
        <taxon>Sphaeropleales</taxon>
        <taxon>Selenastraceae</taxon>
        <taxon>Monoraphidium</taxon>
    </lineage>
</organism>
<dbReference type="InterPro" id="IPR022803">
    <property type="entry name" value="Ribosomal_uL5_dom_sf"/>
</dbReference>
<proteinExistence type="predicted"/>
<accession>A0A0D2K654</accession>
<sequence length="207" mass="22492">MLEFYQQILSRELLLKLNVKSINELPRLRRLNLAIQAKDVAGGPFVEKWQLLLHALGLEIVSGRPATFSQPVSRHYRQRGAVTGVHVTLSDAAAHDALEKIVYLLLPSQSAFEGLLVRQLDKAGHIHFKISSMSNLPDFAEMYETFENLGSLDVNLVLSGVAKRPGRSRVLLTGLQLPVLARRHQVGAADGAGGGGGGLEVEGGEEV</sequence>
<dbReference type="KEGG" id="mng:MNEG_2115"/>
<name>A0A0D2K654_9CHLO</name>
<evidence type="ECO:0000259" key="1">
    <source>
        <dbReference type="Pfam" id="PF00673"/>
    </source>
</evidence>
<feature type="domain" description="Large ribosomal subunit protein uL5 C-terminal" evidence="1">
    <location>
        <begin position="83"/>
        <end position="178"/>
    </location>
</feature>
<evidence type="ECO:0000313" key="3">
    <source>
        <dbReference type="Proteomes" id="UP000054498"/>
    </source>
</evidence>
<dbReference type="InterPro" id="IPR031309">
    <property type="entry name" value="Ribosomal_uL5_C"/>
</dbReference>
<dbReference type="SUPFAM" id="SSF55282">
    <property type="entry name" value="RL5-like"/>
    <property type="match status" value="1"/>
</dbReference>